<keyword evidence="3" id="KW-1185">Reference proteome</keyword>
<accession>A0AAF0DFF5</accession>
<reference evidence="2" key="1">
    <citation type="submission" date="2023-03" db="EMBL/GenBank/DDBJ databases">
        <title>Emydomyces testavorans Genome Sequence.</title>
        <authorList>
            <person name="Hoyer L."/>
        </authorList>
    </citation>
    <scope>NUCLEOTIDE SEQUENCE</scope>
    <source>
        <strain evidence="2">16-2883</strain>
    </source>
</reference>
<evidence type="ECO:0000313" key="3">
    <source>
        <dbReference type="Proteomes" id="UP001219355"/>
    </source>
</evidence>
<proteinExistence type="predicted"/>
<name>A0AAF0DFF5_9EURO</name>
<dbReference type="EMBL" id="CP120628">
    <property type="protein sequence ID" value="WEW57631.1"/>
    <property type="molecule type" value="Genomic_DNA"/>
</dbReference>
<feature type="compositionally biased region" description="Basic and acidic residues" evidence="1">
    <location>
        <begin position="124"/>
        <end position="133"/>
    </location>
</feature>
<evidence type="ECO:0000313" key="2">
    <source>
        <dbReference type="EMBL" id="WEW57631.1"/>
    </source>
</evidence>
<dbReference type="Proteomes" id="UP001219355">
    <property type="component" value="Chromosome 2"/>
</dbReference>
<feature type="region of interest" description="Disordered" evidence="1">
    <location>
        <begin position="124"/>
        <end position="172"/>
    </location>
</feature>
<organism evidence="2 3">
    <name type="scientific">Emydomyces testavorans</name>
    <dbReference type="NCBI Taxonomy" id="2070801"/>
    <lineage>
        <taxon>Eukaryota</taxon>
        <taxon>Fungi</taxon>
        <taxon>Dikarya</taxon>
        <taxon>Ascomycota</taxon>
        <taxon>Pezizomycotina</taxon>
        <taxon>Eurotiomycetes</taxon>
        <taxon>Eurotiomycetidae</taxon>
        <taxon>Onygenales</taxon>
        <taxon>Nannizziopsiaceae</taxon>
        <taxon>Emydomyces</taxon>
    </lineage>
</organism>
<dbReference type="AlphaFoldDB" id="A0AAF0DFF5"/>
<evidence type="ECO:0000256" key="1">
    <source>
        <dbReference type="SAM" id="MobiDB-lite"/>
    </source>
</evidence>
<sequence>MTAPVGPRASKEDFMHALGLDANNPQHDPLYRAMRDDAIAVYNEMNQSDLLDNLRNNPDIRPPFFWHHVRPDRQQWGIVEIWRRAGPVTRPLFDRGVTNGEYGPNWVTGWLLYSVFRSRDIRNNRNRRKHDDNGSGNNSGQGQSKGDKGATTGNDTHTRTTGYYDPVRNGGR</sequence>
<gene>
    <name evidence="2" type="ORF">PRK78_003098</name>
</gene>
<protein>
    <submittedName>
        <fullName evidence="2">Uncharacterized protein</fullName>
    </submittedName>
</protein>
<feature type="compositionally biased region" description="Low complexity" evidence="1">
    <location>
        <begin position="134"/>
        <end position="162"/>
    </location>
</feature>